<name>A0ABS6T216_9RHOB</name>
<dbReference type="RefSeq" id="WP_218392379.1">
    <property type="nucleotide sequence ID" value="NZ_JAHUZE010000002.1"/>
</dbReference>
<protein>
    <submittedName>
        <fullName evidence="1">Pilus assembly protein PilP</fullName>
    </submittedName>
</protein>
<evidence type="ECO:0000313" key="2">
    <source>
        <dbReference type="Proteomes" id="UP000756530"/>
    </source>
</evidence>
<dbReference type="EMBL" id="JAHUZE010000002">
    <property type="protein sequence ID" value="MBV7379235.1"/>
    <property type="molecule type" value="Genomic_DNA"/>
</dbReference>
<dbReference type="Pfam" id="PF04351">
    <property type="entry name" value="PilP"/>
    <property type="match status" value="1"/>
</dbReference>
<evidence type="ECO:0000313" key="1">
    <source>
        <dbReference type="EMBL" id="MBV7379235.1"/>
    </source>
</evidence>
<comment type="caution">
    <text evidence="1">The sequence shown here is derived from an EMBL/GenBank/DDBJ whole genome shotgun (WGS) entry which is preliminary data.</text>
</comment>
<proteinExistence type="predicted"/>
<accession>A0ABS6T216</accession>
<gene>
    <name evidence="1" type="ORF">KJP28_09870</name>
</gene>
<reference evidence="1 2" key="1">
    <citation type="submission" date="2021-05" db="EMBL/GenBank/DDBJ databases">
        <title>Culturable bacteria isolated from Daya Bay.</title>
        <authorList>
            <person name="Zheng W."/>
            <person name="Yu S."/>
            <person name="Huang Y."/>
        </authorList>
    </citation>
    <scope>NUCLEOTIDE SEQUENCE [LARGE SCALE GENOMIC DNA]</scope>
    <source>
        <strain evidence="1 2">DP4N28-5</strain>
    </source>
</reference>
<dbReference type="InterPro" id="IPR007446">
    <property type="entry name" value="PilP"/>
</dbReference>
<sequence length="95" mass="9920">MADTNAPTQAGATSEVVAKNATKHGELPLDQLALIGITGKPGTMTALFRTENGEVQTVKEGNETRIGQVFEISEAGVVVTRSNGNSVFIPPLRIG</sequence>
<dbReference type="Proteomes" id="UP000756530">
    <property type="component" value="Unassembled WGS sequence"/>
</dbReference>
<organism evidence="1 2">
    <name type="scientific">Maritimibacter dapengensis</name>
    <dbReference type="NCBI Taxonomy" id="2836868"/>
    <lineage>
        <taxon>Bacteria</taxon>
        <taxon>Pseudomonadati</taxon>
        <taxon>Pseudomonadota</taxon>
        <taxon>Alphaproteobacteria</taxon>
        <taxon>Rhodobacterales</taxon>
        <taxon>Roseobacteraceae</taxon>
        <taxon>Maritimibacter</taxon>
    </lineage>
</organism>
<keyword evidence="2" id="KW-1185">Reference proteome</keyword>